<proteinExistence type="predicted"/>
<comment type="caution">
    <text evidence="1">The sequence shown here is derived from an EMBL/GenBank/DDBJ whole genome shotgun (WGS) entry which is preliminary data.</text>
</comment>
<reference evidence="1" key="2">
    <citation type="journal article" date="2022" name="New Phytol.">
        <title>Evolutionary transition to the ectomycorrhizal habit in the genomes of a hyperdiverse lineage of mushroom-forming fungi.</title>
        <authorList>
            <person name="Looney B."/>
            <person name="Miyauchi S."/>
            <person name="Morin E."/>
            <person name="Drula E."/>
            <person name="Courty P.E."/>
            <person name="Kohler A."/>
            <person name="Kuo A."/>
            <person name="LaButti K."/>
            <person name="Pangilinan J."/>
            <person name="Lipzen A."/>
            <person name="Riley R."/>
            <person name="Andreopoulos W."/>
            <person name="He G."/>
            <person name="Johnson J."/>
            <person name="Nolan M."/>
            <person name="Tritt A."/>
            <person name="Barry K.W."/>
            <person name="Grigoriev I.V."/>
            <person name="Nagy L.G."/>
            <person name="Hibbett D."/>
            <person name="Henrissat B."/>
            <person name="Matheny P.B."/>
            <person name="Labbe J."/>
            <person name="Martin F.M."/>
        </authorList>
    </citation>
    <scope>NUCLEOTIDE SEQUENCE</scope>
    <source>
        <strain evidence="1">FP105234-sp</strain>
    </source>
</reference>
<dbReference type="EMBL" id="MU276310">
    <property type="protein sequence ID" value="KAI0039396.1"/>
    <property type="molecule type" value="Genomic_DNA"/>
</dbReference>
<keyword evidence="2" id="KW-1185">Reference proteome</keyword>
<gene>
    <name evidence="1" type="ORF">FA95DRAFT_1028509</name>
</gene>
<organism evidence="1 2">
    <name type="scientific">Auriscalpium vulgare</name>
    <dbReference type="NCBI Taxonomy" id="40419"/>
    <lineage>
        <taxon>Eukaryota</taxon>
        <taxon>Fungi</taxon>
        <taxon>Dikarya</taxon>
        <taxon>Basidiomycota</taxon>
        <taxon>Agaricomycotina</taxon>
        <taxon>Agaricomycetes</taxon>
        <taxon>Russulales</taxon>
        <taxon>Auriscalpiaceae</taxon>
        <taxon>Auriscalpium</taxon>
    </lineage>
</organism>
<evidence type="ECO:0000313" key="1">
    <source>
        <dbReference type="EMBL" id="KAI0039396.1"/>
    </source>
</evidence>
<reference evidence="1" key="1">
    <citation type="submission" date="2021-02" db="EMBL/GenBank/DDBJ databases">
        <authorList>
            <consortium name="DOE Joint Genome Institute"/>
            <person name="Ahrendt S."/>
            <person name="Looney B.P."/>
            <person name="Miyauchi S."/>
            <person name="Morin E."/>
            <person name="Drula E."/>
            <person name="Courty P.E."/>
            <person name="Chicoki N."/>
            <person name="Fauchery L."/>
            <person name="Kohler A."/>
            <person name="Kuo A."/>
            <person name="Labutti K."/>
            <person name="Pangilinan J."/>
            <person name="Lipzen A."/>
            <person name="Riley R."/>
            <person name="Andreopoulos W."/>
            <person name="He G."/>
            <person name="Johnson J."/>
            <person name="Barry K.W."/>
            <person name="Grigoriev I.V."/>
            <person name="Nagy L."/>
            <person name="Hibbett D."/>
            <person name="Henrissat B."/>
            <person name="Matheny P.B."/>
            <person name="Labbe J."/>
            <person name="Martin F."/>
        </authorList>
    </citation>
    <scope>NUCLEOTIDE SEQUENCE</scope>
    <source>
        <strain evidence="1">FP105234-sp</strain>
    </source>
</reference>
<protein>
    <submittedName>
        <fullName evidence="1">Uncharacterized protein</fullName>
    </submittedName>
</protein>
<dbReference type="Proteomes" id="UP000814033">
    <property type="component" value="Unassembled WGS sequence"/>
</dbReference>
<sequence>MDMYLTPQSDMPALSDLEVRLPLDTDWCQRLSASGVLPQIRTLRITKGFIMPSEVVGQFGRLESLVFDYLPYWHITLPKTLRHIGYHSSKGSDTAEQATFLWAVLPSLQGLQLVTCTRRSSPSLLAAFDVSCRNIHVEFATYETPSHFPVSKLHRVHCD</sequence>
<name>A0ACB8R6Z3_9AGAM</name>
<accession>A0ACB8R6Z3</accession>
<evidence type="ECO:0000313" key="2">
    <source>
        <dbReference type="Proteomes" id="UP000814033"/>
    </source>
</evidence>